<evidence type="ECO:0000313" key="2">
    <source>
        <dbReference type="EMBL" id="KAJ5198736.1"/>
    </source>
</evidence>
<dbReference type="Gene3D" id="2.40.40.10">
    <property type="entry name" value="RlpA-like domain"/>
    <property type="match status" value="1"/>
</dbReference>
<evidence type="ECO:0000313" key="3">
    <source>
        <dbReference type="Proteomes" id="UP001150904"/>
    </source>
</evidence>
<dbReference type="GeneID" id="83182216"/>
<dbReference type="EMBL" id="JAPQKR010000014">
    <property type="protein sequence ID" value="KAJ5198736.1"/>
    <property type="molecule type" value="Genomic_DNA"/>
</dbReference>
<dbReference type="InterPro" id="IPR036908">
    <property type="entry name" value="RlpA-like_sf"/>
</dbReference>
<sequence>MMFPAVAAAGFLFTLSASAQLIISSGDGFGTYYYDIGQVDACGTTFANQNKGGVMCSSATLLSLDQMNSDYVVAMNSTQLGEDPALYCGKKVIISVNGQRSDMQLFIGDGCQRCGIGSSSSNTWNAEGAPGLDFSYTVLNKLSGGNACSEGHIAISWEILDDSIFTFHGSPSGSTPSSESSDFDTATVQPLAQSVALTINSASEGQLEVMPTTCSNNVWRCSGDVLEQCIGSIWTPRVTCALGSSCQGGSNPYCT</sequence>
<feature type="signal peptide" evidence="1">
    <location>
        <begin position="1"/>
        <end position="19"/>
    </location>
</feature>
<keyword evidence="3" id="KW-1185">Reference proteome</keyword>
<accession>A0A9W9JRR8</accession>
<proteinExistence type="predicted"/>
<reference evidence="2" key="1">
    <citation type="submission" date="2022-12" db="EMBL/GenBank/DDBJ databases">
        <authorList>
            <person name="Petersen C."/>
        </authorList>
    </citation>
    <scope>NUCLEOTIDE SEQUENCE</scope>
    <source>
        <strain evidence="2">IBT 15544</strain>
    </source>
</reference>
<dbReference type="CDD" id="cd22191">
    <property type="entry name" value="DPBB_RlpA_EXP_N-like"/>
    <property type="match status" value="1"/>
</dbReference>
<feature type="chain" id="PRO_5040907442" evidence="1">
    <location>
        <begin position="20"/>
        <end position="255"/>
    </location>
</feature>
<evidence type="ECO:0000256" key="1">
    <source>
        <dbReference type="SAM" id="SignalP"/>
    </source>
</evidence>
<name>A0A9W9JRR8_9EURO</name>
<protein>
    <submittedName>
        <fullName evidence="2">Uncharacterized protein</fullName>
    </submittedName>
</protein>
<reference evidence="2" key="2">
    <citation type="journal article" date="2023" name="IMA Fungus">
        <title>Comparative genomic study of the Penicillium genus elucidates a diverse pangenome and 15 lateral gene transfer events.</title>
        <authorList>
            <person name="Petersen C."/>
            <person name="Sorensen T."/>
            <person name="Nielsen M.R."/>
            <person name="Sondergaard T.E."/>
            <person name="Sorensen J.L."/>
            <person name="Fitzpatrick D.A."/>
            <person name="Frisvad J.C."/>
            <person name="Nielsen K.L."/>
        </authorList>
    </citation>
    <scope>NUCLEOTIDE SEQUENCE</scope>
    <source>
        <strain evidence="2">IBT 15544</strain>
    </source>
</reference>
<comment type="caution">
    <text evidence="2">The sequence shown here is derived from an EMBL/GenBank/DDBJ whole genome shotgun (WGS) entry which is preliminary data.</text>
</comment>
<dbReference type="SUPFAM" id="SSF50685">
    <property type="entry name" value="Barwin-like endoglucanases"/>
    <property type="match status" value="1"/>
</dbReference>
<gene>
    <name evidence="2" type="ORF">N7498_007853</name>
</gene>
<dbReference type="Proteomes" id="UP001150904">
    <property type="component" value="Unassembled WGS sequence"/>
</dbReference>
<dbReference type="RefSeq" id="XP_058307164.1">
    <property type="nucleotide sequence ID" value="XM_058454915.1"/>
</dbReference>
<keyword evidence="1" id="KW-0732">Signal</keyword>
<dbReference type="OrthoDB" id="2564987at2759"/>
<organism evidence="2 3">
    <name type="scientific">Penicillium cinerascens</name>
    <dbReference type="NCBI Taxonomy" id="70096"/>
    <lineage>
        <taxon>Eukaryota</taxon>
        <taxon>Fungi</taxon>
        <taxon>Dikarya</taxon>
        <taxon>Ascomycota</taxon>
        <taxon>Pezizomycotina</taxon>
        <taxon>Eurotiomycetes</taxon>
        <taxon>Eurotiomycetidae</taxon>
        <taxon>Eurotiales</taxon>
        <taxon>Aspergillaceae</taxon>
        <taxon>Penicillium</taxon>
    </lineage>
</organism>
<dbReference type="AlphaFoldDB" id="A0A9W9JRR8"/>